<evidence type="ECO:0000313" key="2">
    <source>
        <dbReference type="Proteomes" id="UP000011115"/>
    </source>
</evidence>
<protein>
    <submittedName>
        <fullName evidence="1">Uncharacterized protein</fullName>
    </submittedName>
</protein>
<name>M1B2U6_SOLTU</name>
<dbReference type="Proteomes" id="UP000011115">
    <property type="component" value="Unassembled WGS sequence"/>
</dbReference>
<dbReference type="AlphaFoldDB" id="M1B2U6"/>
<accession>M1B2U6</accession>
<sequence length="107" mass="12740">MELIERYEPLNAQELWTELSHWREDRVEEEFVYLEHNLSQYFSKTLKNPPNDPDGTELFGETVNLEWKSSSPFEVFMDEEPGGNSDDPVVLENLKEKISTFNHRRTY</sequence>
<proteinExistence type="predicted"/>
<evidence type="ECO:0000313" key="1">
    <source>
        <dbReference type="EnsemblPlants" id="PGSC0003DMT400035805"/>
    </source>
</evidence>
<dbReference type="Gramene" id="PGSC0003DMT400035805">
    <property type="protein sequence ID" value="PGSC0003DMT400035805"/>
    <property type="gene ID" value="PGSC0003DMG400013781"/>
</dbReference>
<reference evidence="2" key="1">
    <citation type="journal article" date="2011" name="Nature">
        <title>Genome sequence and analysis of the tuber crop potato.</title>
        <authorList>
            <consortium name="The Potato Genome Sequencing Consortium"/>
        </authorList>
    </citation>
    <scope>NUCLEOTIDE SEQUENCE [LARGE SCALE GENOMIC DNA]</scope>
    <source>
        <strain evidence="2">cv. DM1-3 516 R44</strain>
    </source>
</reference>
<organism evidence="1 2">
    <name type="scientific">Solanum tuberosum</name>
    <name type="common">Potato</name>
    <dbReference type="NCBI Taxonomy" id="4113"/>
    <lineage>
        <taxon>Eukaryota</taxon>
        <taxon>Viridiplantae</taxon>
        <taxon>Streptophyta</taxon>
        <taxon>Embryophyta</taxon>
        <taxon>Tracheophyta</taxon>
        <taxon>Spermatophyta</taxon>
        <taxon>Magnoliopsida</taxon>
        <taxon>eudicotyledons</taxon>
        <taxon>Gunneridae</taxon>
        <taxon>Pentapetalae</taxon>
        <taxon>asterids</taxon>
        <taxon>lamiids</taxon>
        <taxon>Solanales</taxon>
        <taxon>Solanaceae</taxon>
        <taxon>Solanoideae</taxon>
        <taxon>Solaneae</taxon>
        <taxon>Solanum</taxon>
    </lineage>
</organism>
<dbReference type="PaxDb" id="4113-PGSC0003DMT400035805"/>
<reference evidence="1" key="2">
    <citation type="submission" date="2015-06" db="UniProtKB">
        <authorList>
            <consortium name="EnsemblPlants"/>
        </authorList>
    </citation>
    <scope>IDENTIFICATION</scope>
    <source>
        <strain evidence="1">DM1-3 516 R44</strain>
    </source>
</reference>
<keyword evidence="2" id="KW-1185">Reference proteome</keyword>
<dbReference type="EnsemblPlants" id="PGSC0003DMT400035805">
    <property type="protein sequence ID" value="PGSC0003DMT400035805"/>
    <property type="gene ID" value="PGSC0003DMG400013781"/>
</dbReference>
<dbReference type="InParanoid" id="M1B2U6"/>
<dbReference type="HOGENOM" id="CLU_2214681_0_0_1"/>